<organism evidence="2 3">
    <name type="scientific">Gluconobacter wancherniae NBRC 103581</name>
    <dbReference type="NCBI Taxonomy" id="656744"/>
    <lineage>
        <taxon>Bacteria</taxon>
        <taxon>Pseudomonadati</taxon>
        <taxon>Pseudomonadota</taxon>
        <taxon>Alphaproteobacteria</taxon>
        <taxon>Acetobacterales</taxon>
        <taxon>Acetobacteraceae</taxon>
        <taxon>Gluconobacter</taxon>
    </lineage>
</organism>
<evidence type="ECO:0000313" key="3">
    <source>
        <dbReference type="Proteomes" id="UP000321230"/>
    </source>
</evidence>
<proteinExistence type="predicted"/>
<reference evidence="2 3" key="1">
    <citation type="submission" date="2019-07" db="EMBL/GenBank/DDBJ databases">
        <title>Whole genome shotgun sequence of Gluconobacter wancherniae NBRC 103581.</title>
        <authorList>
            <person name="Hosoyama A."/>
            <person name="Uohara A."/>
            <person name="Ohji S."/>
            <person name="Ichikawa N."/>
        </authorList>
    </citation>
    <scope>NUCLEOTIDE SEQUENCE [LARGE SCALE GENOMIC DNA]</scope>
    <source>
        <strain evidence="2 3">NBRC 103581</strain>
    </source>
</reference>
<dbReference type="AlphaFoldDB" id="A0A511AZC0"/>
<dbReference type="OrthoDB" id="370541at2"/>
<keyword evidence="3" id="KW-1185">Reference proteome</keyword>
<dbReference type="Proteomes" id="UP000321230">
    <property type="component" value="Unassembled WGS sequence"/>
</dbReference>
<feature type="domain" description="BON" evidence="1">
    <location>
        <begin position="55"/>
        <end position="97"/>
    </location>
</feature>
<dbReference type="EMBL" id="BJUZ01000001">
    <property type="protein sequence ID" value="GEK92653.1"/>
    <property type="molecule type" value="Genomic_DNA"/>
</dbReference>
<sequence length="160" mass="17262">MKIYNFNPKVGHITEGSLEGLIQSLDSPAPPKPGESAIKRAFKKFGLAQMHMSHLVIDDRTVLLRGKADSAKARDQMILTAGNVAGVSTVEADIQVPPGTPDPKFLQIKTSTTLDEVADKIPEDFTGDELLAANEPLVTSKDDIYPGLTIRLPTEPAKND</sequence>
<protein>
    <recommendedName>
        <fullName evidence="1">BON domain-containing protein</fullName>
    </recommendedName>
</protein>
<name>A0A511AZC0_9PROT</name>
<gene>
    <name evidence="2" type="ORF">GWA01_04230</name>
</gene>
<evidence type="ECO:0000259" key="1">
    <source>
        <dbReference type="Pfam" id="PF04972"/>
    </source>
</evidence>
<dbReference type="RefSeq" id="WP_146793534.1">
    <property type="nucleotide sequence ID" value="NZ_BARC01000005.1"/>
</dbReference>
<dbReference type="Pfam" id="PF04972">
    <property type="entry name" value="BON"/>
    <property type="match status" value="1"/>
</dbReference>
<evidence type="ECO:0000313" key="2">
    <source>
        <dbReference type="EMBL" id="GEK92653.1"/>
    </source>
</evidence>
<accession>A0A511AZC0</accession>
<comment type="caution">
    <text evidence="2">The sequence shown here is derived from an EMBL/GenBank/DDBJ whole genome shotgun (WGS) entry which is preliminary data.</text>
</comment>
<dbReference type="InterPro" id="IPR007055">
    <property type="entry name" value="BON_dom"/>
</dbReference>